<comment type="caution">
    <text evidence="2">The sequence shown here is derived from an EMBL/GenBank/DDBJ whole genome shotgun (WGS) entry which is preliminary data.</text>
</comment>
<dbReference type="EMBL" id="PGUY01000002">
    <property type="protein sequence ID" value="PLT31844.1"/>
    <property type="molecule type" value="Genomic_DNA"/>
</dbReference>
<proteinExistence type="predicted"/>
<reference evidence="2 3" key="1">
    <citation type="submission" date="2017-11" db="EMBL/GenBank/DDBJ databases">
        <title>Comparitive Functional Genomics of Dry Heat Resistant strains isolated from the Viking Spacecraft.</title>
        <authorList>
            <person name="Seuylemezian A."/>
            <person name="Cooper K."/>
            <person name="Vaishampayan P."/>
        </authorList>
    </citation>
    <scope>NUCLEOTIDE SEQUENCE [LARGE SCALE GENOMIC DNA]</scope>
    <source>
        <strain evidence="2 3">V1-29</strain>
    </source>
</reference>
<keyword evidence="1" id="KW-0812">Transmembrane</keyword>
<organism evidence="2 3">
    <name type="scientific">Peribacillus deserti</name>
    <dbReference type="NCBI Taxonomy" id="673318"/>
    <lineage>
        <taxon>Bacteria</taxon>
        <taxon>Bacillati</taxon>
        <taxon>Bacillota</taxon>
        <taxon>Bacilli</taxon>
        <taxon>Bacillales</taxon>
        <taxon>Bacillaceae</taxon>
        <taxon>Peribacillus</taxon>
    </lineage>
</organism>
<dbReference type="Proteomes" id="UP000234748">
    <property type="component" value="Unassembled WGS sequence"/>
</dbReference>
<dbReference type="OrthoDB" id="2917327at2"/>
<accession>A0A2N5MBW2</accession>
<gene>
    <name evidence="2" type="ORF">CUU66_00455</name>
</gene>
<evidence type="ECO:0000256" key="1">
    <source>
        <dbReference type="SAM" id="Phobius"/>
    </source>
</evidence>
<sequence length="65" mass="7530">MQALLLCMAAALSILLYQKQLGAIPFLLLSFYCFYMAYRQKKGLNKRVLKAAYPLEKQEESIRLN</sequence>
<evidence type="ECO:0000313" key="3">
    <source>
        <dbReference type="Proteomes" id="UP000234748"/>
    </source>
</evidence>
<protein>
    <submittedName>
        <fullName evidence="2">Uncharacterized protein</fullName>
    </submittedName>
</protein>
<evidence type="ECO:0000313" key="2">
    <source>
        <dbReference type="EMBL" id="PLT31844.1"/>
    </source>
</evidence>
<name>A0A2N5MBW2_9BACI</name>
<dbReference type="AlphaFoldDB" id="A0A2N5MBW2"/>
<keyword evidence="1" id="KW-1133">Transmembrane helix</keyword>
<feature type="transmembrane region" description="Helical" evidence="1">
    <location>
        <begin position="21"/>
        <end position="38"/>
    </location>
</feature>
<keyword evidence="1" id="KW-0472">Membrane</keyword>
<keyword evidence="3" id="KW-1185">Reference proteome</keyword>